<dbReference type="OrthoDB" id="9154963at2"/>
<proteinExistence type="predicted"/>
<reference evidence="4" key="1">
    <citation type="submission" date="2006-02" db="EMBL/GenBank/DDBJ databases">
        <title>Complete sequence of chromosome of Rhodoferax ferrireducens DSM 15236.</title>
        <authorList>
            <person name="Copeland A."/>
            <person name="Lucas S."/>
            <person name="Lapidus A."/>
            <person name="Barry K."/>
            <person name="Detter J.C."/>
            <person name="Glavina del Rio T."/>
            <person name="Hammon N."/>
            <person name="Israni S."/>
            <person name="Pitluck S."/>
            <person name="Brettin T."/>
            <person name="Bruce D."/>
            <person name="Han C."/>
            <person name="Tapia R."/>
            <person name="Gilna P."/>
            <person name="Kiss H."/>
            <person name="Schmutz J."/>
            <person name="Larimer F."/>
            <person name="Land M."/>
            <person name="Kyrpides N."/>
            <person name="Ivanova N."/>
            <person name="Richardson P."/>
        </authorList>
    </citation>
    <scope>NUCLEOTIDE SEQUENCE [LARGE SCALE GENOMIC DNA]</scope>
    <source>
        <strain evidence="4">ATCC BAA-621 / DSM 15236 / T118</strain>
    </source>
</reference>
<dbReference type="Pfam" id="PF07589">
    <property type="entry name" value="PEP-CTERM"/>
    <property type="match status" value="1"/>
</dbReference>
<evidence type="ECO:0000256" key="1">
    <source>
        <dbReference type="SAM" id="SignalP"/>
    </source>
</evidence>
<name>Q21RH4_ALBFT</name>
<dbReference type="KEGG" id="rfr:Rfer_3930"/>
<organism evidence="3 4">
    <name type="scientific">Albidiferax ferrireducens (strain ATCC BAA-621 / DSM 15236 / T118)</name>
    <name type="common">Rhodoferax ferrireducens</name>
    <dbReference type="NCBI Taxonomy" id="338969"/>
    <lineage>
        <taxon>Bacteria</taxon>
        <taxon>Pseudomonadati</taxon>
        <taxon>Pseudomonadota</taxon>
        <taxon>Betaproteobacteria</taxon>
        <taxon>Burkholderiales</taxon>
        <taxon>Comamonadaceae</taxon>
        <taxon>Rhodoferax</taxon>
    </lineage>
</organism>
<dbReference type="AlphaFoldDB" id="Q21RH4"/>
<feature type="chain" id="PRO_5004200831" description="Ice-binding protein C-terminal domain-containing protein" evidence="1">
    <location>
        <begin position="24"/>
        <end position="232"/>
    </location>
</feature>
<dbReference type="InterPro" id="IPR013424">
    <property type="entry name" value="Ice-binding_C"/>
</dbReference>
<feature type="domain" description="Ice-binding protein C-terminal" evidence="2">
    <location>
        <begin position="203"/>
        <end position="227"/>
    </location>
</feature>
<dbReference type="NCBIfam" id="TIGR02595">
    <property type="entry name" value="PEP_CTERM"/>
    <property type="match status" value="1"/>
</dbReference>
<dbReference type="eggNOG" id="ENOG503458R">
    <property type="taxonomic scope" value="Bacteria"/>
</dbReference>
<sequence length="232" mass="23242">MTKSLTSKFIAGALLTCAASAMAAPVAFDVTAASLTPGAGYGVDAHENTGTLLDVLFTPGFSTQNFSLASVGDQSTFLVGTLDFRESNGNGGILAAETDALDVTASLTFASPLGSTQTLTTTGVATAGAINGGANDSANGGVDYSLTWAALTNIAFGTGGLFDISLNPITFSDTSDLNQNLSATVTLRALPATTQLEIVQPAAVPEPGSLALFAAALTLAGLTSRRRRGTGV</sequence>
<dbReference type="Proteomes" id="UP000008332">
    <property type="component" value="Chromosome"/>
</dbReference>
<evidence type="ECO:0000313" key="3">
    <source>
        <dbReference type="EMBL" id="ABD71629.1"/>
    </source>
</evidence>
<dbReference type="RefSeq" id="WP_011466191.1">
    <property type="nucleotide sequence ID" value="NC_007908.1"/>
</dbReference>
<gene>
    <name evidence="3" type="ordered locus">Rfer_3930</name>
</gene>
<evidence type="ECO:0000259" key="2">
    <source>
        <dbReference type="Pfam" id="PF07589"/>
    </source>
</evidence>
<evidence type="ECO:0000313" key="4">
    <source>
        <dbReference type="Proteomes" id="UP000008332"/>
    </source>
</evidence>
<feature type="signal peptide" evidence="1">
    <location>
        <begin position="1"/>
        <end position="23"/>
    </location>
</feature>
<protein>
    <recommendedName>
        <fullName evidence="2">Ice-binding protein C-terminal domain-containing protein</fullName>
    </recommendedName>
</protein>
<accession>Q21RH4</accession>
<keyword evidence="4" id="KW-1185">Reference proteome</keyword>
<dbReference type="HOGENOM" id="CLU_1194134_0_0_4"/>
<dbReference type="EMBL" id="CP000267">
    <property type="protein sequence ID" value="ABD71629.1"/>
    <property type="molecule type" value="Genomic_DNA"/>
</dbReference>
<keyword evidence="1" id="KW-0732">Signal</keyword>